<dbReference type="AlphaFoldDB" id="A0A9P6WA86"/>
<evidence type="ECO:0000256" key="6">
    <source>
        <dbReference type="ARBA" id="ARBA00022989"/>
    </source>
</evidence>
<comment type="caution">
    <text evidence="11">The sequence shown here is derived from an EMBL/GenBank/DDBJ whole genome shotgun (WGS) entry which is preliminary data.</text>
</comment>
<dbReference type="Pfam" id="PF09813">
    <property type="entry name" value="Coa3_cc"/>
    <property type="match status" value="1"/>
</dbReference>
<keyword evidence="5 9" id="KW-0812">Transmembrane</keyword>
<accession>A0A9P6WA86</accession>
<name>A0A9P6WA86_RHOMI</name>
<keyword evidence="9" id="KW-0999">Mitochondrion inner membrane</keyword>
<evidence type="ECO:0000256" key="2">
    <source>
        <dbReference type="ARBA" id="ARBA00004304"/>
    </source>
</evidence>
<evidence type="ECO:0000256" key="7">
    <source>
        <dbReference type="ARBA" id="ARBA00023128"/>
    </source>
</evidence>
<dbReference type="PANTHER" id="PTHR15642">
    <property type="entry name" value="CYTOCHROME C OXIDASE ASSEMBLY FACTOR 3, MITOCHONDRIAL"/>
    <property type="match status" value="1"/>
</dbReference>
<evidence type="ECO:0000256" key="3">
    <source>
        <dbReference type="ARBA" id="ARBA00007035"/>
    </source>
</evidence>
<organism evidence="11 12">
    <name type="scientific">Rhodotorula mucilaginosa</name>
    <name type="common">Yeast</name>
    <name type="synonym">Rhodotorula rubra</name>
    <dbReference type="NCBI Taxonomy" id="5537"/>
    <lineage>
        <taxon>Eukaryota</taxon>
        <taxon>Fungi</taxon>
        <taxon>Dikarya</taxon>
        <taxon>Basidiomycota</taxon>
        <taxon>Pucciniomycotina</taxon>
        <taxon>Microbotryomycetes</taxon>
        <taxon>Sporidiobolales</taxon>
        <taxon>Sporidiobolaceae</taxon>
        <taxon>Rhodotorula</taxon>
    </lineage>
</organism>
<protein>
    <recommendedName>
        <fullName evidence="9">Cytochrome c oxidase assembly factor 3</fullName>
    </recommendedName>
</protein>
<dbReference type="OrthoDB" id="10018333at2759"/>
<dbReference type="InterPro" id="IPR041752">
    <property type="entry name" value="Coa3"/>
</dbReference>
<reference evidence="11 12" key="1">
    <citation type="submission" date="2020-11" db="EMBL/GenBank/DDBJ databases">
        <title>Kefir isolates.</title>
        <authorList>
            <person name="Marcisauskas S."/>
            <person name="Kim Y."/>
            <person name="Blasche S."/>
        </authorList>
    </citation>
    <scope>NUCLEOTIDE SEQUENCE [LARGE SCALE GENOMIC DNA]</scope>
    <source>
        <strain evidence="11 12">KR</strain>
    </source>
</reference>
<keyword evidence="6 9" id="KW-1133">Transmembrane helix</keyword>
<keyword evidence="8 9" id="KW-0472">Membrane</keyword>
<dbReference type="PANTHER" id="PTHR15642:SF3">
    <property type="entry name" value="CYTOCHROME C OXIDASE ASSEMBLY FACTOR 3 HOMOLOG, MITOCHONDRIAL"/>
    <property type="match status" value="1"/>
</dbReference>
<sequence>MSGLSNRQARATYHPGGYGVSEGLKRARRPFRTRNFITGGLITAFAFSVYMYSIRAVAQDDFSDLDQPVSEEQRRLARSIEDERREKEAVVADRLAVKQGVAPLAPSMTPVSAAAPSVPAPVPVVDRQTSSSVLDRLRGAFGGRGTDSKLVWGAPPVDRLGRIGEDVPAEQYPRRLV</sequence>
<comment type="subcellular location">
    <subcellularLocation>
        <location evidence="2">Mitochondrion membrane</location>
        <topology evidence="2">Single-pass membrane protein</topology>
    </subcellularLocation>
</comment>
<comment type="subunit">
    <text evidence="4 9">Component of 250-400 kDa complexes called cytochrome oxidase assembly intermediates or COA complexes.</text>
</comment>
<comment type="function">
    <text evidence="1 9">Required for assembly of cytochrome c oxidase (complex IV).</text>
</comment>
<comment type="similarity">
    <text evidence="3 9">Belongs to the COA3 family.</text>
</comment>
<dbReference type="Proteomes" id="UP000777482">
    <property type="component" value="Unassembled WGS sequence"/>
</dbReference>
<dbReference type="InterPro" id="IPR018628">
    <property type="entry name" value="Coa3_CC"/>
</dbReference>
<evidence type="ECO:0000259" key="10">
    <source>
        <dbReference type="Pfam" id="PF09813"/>
    </source>
</evidence>
<evidence type="ECO:0000313" key="12">
    <source>
        <dbReference type="Proteomes" id="UP000777482"/>
    </source>
</evidence>
<gene>
    <name evidence="11" type="ORF">C6P46_004260</name>
</gene>
<proteinExistence type="inferred from homology"/>
<dbReference type="GO" id="GO:0005743">
    <property type="term" value="C:mitochondrial inner membrane"/>
    <property type="evidence" value="ECO:0007669"/>
    <property type="project" value="UniProtKB-UniRule"/>
</dbReference>
<dbReference type="GO" id="GO:0033617">
    <property type="term" value="P:mitochondrial respiratory chain complex IV assembly"/>
    <property type="evidence" value="ECO:0007669"/>
    <property type="project" value="UniProtKB-UniRule"/>
</dbReference>
<keyword evidence="7 9" id="KW-0496">Mitochondrion</keyword>
<evidence type="ECO:0000256" key="5">
    <source>
        <dbReference type="ARBA" id="ARBA00022692"/>
    </source>
</evidence>
<evidence type="ECO:0000256" key="8">
    <source>
        <dbReference type="ARBA" id="ARBA00023136"/>
    </source>
</evidence>
<keyword evidence="12" id="KW-1185">Reference proteome</keyword>
<evidence type="ECO:0000256" key="4">
    <source>
        <dbReference type="ARBA" id="ARBA00011351"/>
    </source>
</evidence>
<evidence type="ECO:0000313" key="11">
    <source>
        <dbReference type="EMBL" id="KAG0666594.1"/>
    </source>
</evidence>
<evidence type="ECO:0000256" key="1">
    <source>
        <dbReference type="ARBA" id="ARBA00003064"/>
    </source>
</evidence>
<dbReference type="EMBL" id="PUHQ01000004">
    <property type="protein sequence ID" value="KAG0666594.1"/>
    <property type="molecule type" value="Genomic_DNA"/>
</dbReference>
<evidence type="ECO:0000256" key="9">
    <source>
        <dbReference type="RuleBase" id="RU367056"/>
    </source>
</evidence>
<feature type="domain" description="Cytochrome c oxidase assembly factor 3 mitochondrial coiled-coil" evidence="10">
    <location>
        <begin position="23"/>
        <end position="66"/>
    </location>
</feature>
<feature type="transmembrane region" description="Helical" evidence="9">
    <location>
        <begin position="35"/>
        <end position="53"/>
    </location>
</feature>